<evidence type="ECO:0000256" key="2">
    <source>
        <dbReference type="ARBA" id="ARBA00022737"/>
    </source>
</evidence>
<dbReference type="GeneTree" id="ENSGT00940000167455"/>
<reference evidence="4" key="2">
    <citation type="submission" date="2025-08" db="UniProtKB">
        <authorList>
            <consortium name="Ensembl"/>
        </authorList>
    </citation>
    <scope>IDENTIFICATION</scope>
</reference>
<protein>
    <submittedName>
        <fullName evidence="4">Uncharacterized protein</fullName>
    </submittedName>
</protein>
<keyword evidence="5" id="KW-1185">Reference proteome</keyword>
<organism evidence="4 5">
    <name type="scientific">Cynoglossus semilaevis</name>
    <name type="common">Tongue sole</name>
    <dbReference type="NCBI Taxonomy" id="244447"/>
    <lineage>
        <taxon>Eukaryota</taxon>
        <taxon>Metazoa</taxon>
        <taxon>Chordata</taxon>
        <taxon>Craniata</taxon>
        <taxon>Vertebrata</taxon>
        <taxon>Euteleostomi</taxon>
        <taxon>Actinopterygii</taxon>
        <taxon>Neopterygii</taxon>
        <taxon>Teleostei</taxon>
        <taxon>Neoteleostei</taxon>
        <taxon>Acanthomorphata</taxon>
        <taxon>Carangaria</taxon>
        <taxon>Pleuronectiformes</taxon>
        <taxon>Pleuronectoidei</taxon>
        <taxon>Cynoglossidae</taxon>
        <taxon>Cynoglossinae</taxon>
        <taxon>Cynoglossus</taxon>
    </lineage>
</organism>
<dbReference type="GO" id="GO:0005615">
    <property type="term" value="C:extracellular space"/>
    <property type="evidence" value="ECO:0007669"/>
    <property type="project" value="TreeGrafter"/>
</dbReference>
<dbReference type="Proteomes" id="UP000265120">
    <property type="component" value="Chromosome 8"/>
</dbReference>
<feature type="compositionally biased region" description="Polar residues" evidence="3">
    <location>
        <begin position="1"/>
        <end position="14"/>
    </location>
</feature>
<reference evidence="4" key="3">
    <citation type="submission" date="2025-09" db="UniProtKB">
        <authorList>
            <consortium name="Ensembl"/>
        </authorList>
    </citation>
    <scope>IDENTIFICATION</scope>
</reference>
<evidence type="ECO:0000256" key="3">
    <source>
        <dbReference type="SAM" id="MobiDB-lite"/>
    </source>
</evidence>
<dbReference type="InParanoid" id="A0A3P8V3E3"/>
<reference evidence="4 5" key="1">
    <citation type="journal article" date="2014" name="Nat. Genet.">
        <title>Whole-genome sequence of a flatfish provides insights into ZW sex chromosome evolution and adaptation to a benthic lifestyle.</title>
        <authorList>
            <person name="Chen S."/>
            <person name="Zhang G."/>
            <person name="Shao C."/>
            <person name="Huang Q."/>
            <person name="Liu G."/>
            <person name="Zhang P."/>
            <person name="Song W."/>
            <person name="An N."/>
            <person name="Chalopin D."/>
            <person name="Volff J.N."/>
            <person name="Hong Y."/>
            <person name="Li Q."/>
            <person name="Sha Z."/>
            <person name="Zhou H."/>
            <person name="Xie M."/>
            <person name="Yu Q."/>
            <person name="Liu Y."/>
            <person name="Xiang H."/>
            <person name="Wang N."/>
            <person name="Wu K."/>
            <person name="Yang C."/>
            <person name="Zhou Q."/>
            <person name="Liao X."/>
            <person name="Yang L."/>
            <person name="Hu Q."/>
            <person name="Zhang J."/>
            <person name="Meng L."/>
            <person name="Jin L."/>
            <person name="Tian Y."/>
            <person name="Lian J."/>
            <person name="Yang J."/>
            <person name="Miao G."/>
            <person name="Liu S."/>
            <person name="Liang Z."/>
            <person name="Yan F."/>
            <person name="Li Y."/>
            <person name="Sun B."/>
            <person name="Zhang H."/>
            <person name="Zhang J."/>
            <person name="Zhu Y."/>
            <person name="Du M."/>
            <person name="Zhao Y."/>
            <person name="Schartl M."/>
            <person name="Tang Q."/>
            <person name="Wang J."/>
        </authorList>
    </citation>
    <scope>NUCLEOTIDE SEQUENCE</scope>
</reference>
<dbReference type="Ensembl" id="ENSCSET00000010041.1">
    <property type="protein sequence ID" value="ENSCSEP00000009923.1"/>
    <property type="gene ID" value="ENSCSEG00000006371.1"/>
</dbReference>
<accession>A0A3P8V3E3</accession>
<dbReference type="InterPro" id="IPR050333">
    <property type="entry name" value="SLRP"/>
</dbReference>
<name>A0A3P8V3E3_CYNSE</name>
<dbReference type="SUPFAM" id="SSF52058">
    <property type="entry name" value="L domain-like"/>
    <property type="match status" value="1"/>
</dbReference>
<sequence length="371" mass="42634">MNTVHETQEINTNVPPKEATQKPQDGQFISKNLSNTEPNPPAESNETISTTTPWLEFTHNLNKTQLTNQAETLTMVEAESKLKVKQKKPSPTQPQLTKRAGRPQLKTDTTPAIRPMKINSVGKNKATVKQLEEKRRKKENKTQKTPQKKKQETRPTHFPYFMDNYCPPECVDKVPYGIPYNSRYILLMNNHINKGAFDGVPALKRLYLDKNILESIPTDLPVSLEELRLDDNQLHQVPQHLPSSLKTLNLEGNLIVSIRKVAIGAFKSLHVLHQLDLCHNTLLQVPRQLPHDLHSVALTHNKIQSVPRDAFCWGGKNTHTQPPTHIHKHTHIWRHVPQHKILNHANRSHMCRNKRKDMHCQIFTLSYFLNT</sequence>
<dbReference type="PANTHER" id="PTHR45712">
    <property type="entry name" value="AGAP008170-PA"/>
    <property type="match status" value="1"/>
</dbReference>
<feature type="region of interest" description="Disordered" evidence="3">
    <location>
        <begin position="80"/>
        <end position="156"/>
    </location>
</feature>
<keyword evidence="1" id="KW-0433">Leucine-rich repeat</keyword>
<dbReference type="AlphaFoldDB" id="A0A3P8V3E3"/>
<dbReference type="SMART" id="SM00369">
    <property type="entry name" value="LRR_TYP"/>
    <property type="match status" value="4"/>
</dbReference>
<evidence type="ECO:0000313" key="4">
    <source>
        <dbReference type="Ensembl" id="ENSCSEP00000009923.1"/>
    </source>
</evidence>
<feature type="region of interest" description="Disordered" evidence="3">
    <location>
        <begin position="1"/>
        <end position="53"/>
    </location>
</feature>
<evidence type="ECO:0000313" key="5">
    <source>
        <dbReference type="Proteomes" id="UP000265120"/>
    </source>
</evidence>
<dbReference type="STRING" id="244447.ENSCSEP00000009923"/>
<evidence type="ECO:0000256" key="1">
    <source>
        <dbReference type="ARBA" id="ARBA00022614"/>
    </source>
</evidence>
<proteinExistence type="predicted"/>
<feature type="compositionally biased region" description="Polar residues" evidence="3">
    <location>
        <begin position="21"/>
        <end position="53"/>
    </location>
</feature>
<dbReference type="Gene3D" id="3.80.10.10">
    <property type="entry name" value="Ribonuclease Inhibitor"/>
    <property type="match status" value="1"/>
</dbReference>
<keyword evidence="2" id="KW-0677">Repeat</keyword>
<dbReference type="PANTHER" id="PTHR45712:SF31">
    <property type="entry name" value="PODOCAN"/>
    <property type="match status" value="1"/>
</dbReference>
<dbReference type="InterPro" id="IPR032675">
    <property type="entry name" value="LRR_dom_sf"/>
</dbReference>
<dbReference type="InterPro" id="IPR003591">
    <property type="entry name" value="Leu-rich_rpt_typical-subtyp"/>
</dbReference>